<organism evidence="2 3">
    <name type="scientific">Clostridium bovifaecis</name>
    <dbReference type="NCBI Taxonomy" id="2184719"/>
    <lineage>
        <taxon>Bacteria</taxon>
        <taxon>Bacillati</taxon>
        <taxon>Bacillota</taxon>
        <taxon>Clostridia</taxon>
        <taxon>Eubacteriales</taxon>
        <taxon>Clostridiaceae</taxon>
        <taxon>Clostridium</taxon>
    </lineage>
</organism>
<dbReference type="InterPro" id="IPR016195">
    <property type="entry name" value="Pol/histidinol_Pase-like"/>
</dbReference>
<dbReference type="Gene3D" id="3.20.20.140">
    <property type="entry name" value="Metal-dependent hydrolases"/>
    <property type="match status" value="1"/>
</dbReference>
<reference evidence="2 3" key="1">
    <citation type="submission" date="2019-12" db="EMBL/GenBank/DDBJ databases">
        <title>Genome sequenceing of Clostridium bovifaecis.</title>
        <authorList>
            <person name="Yao Y."/>
        </authorList>
    </citation>
    <scope>NUCLEOTIDE SEQUENCE [LARGE SCALE GENOMIC DNA]</scope>
    <source>
        <strain evidence="2 3">BXX</strain>
    </source>
</reference>
<accession>A0A6I6EXG6</accession>
<dbReference type="NCBIfam" id="NF038032">
    <property type="entry name" value="CehA_McbA_metalo"/>
    <property type="match status" value="1"/>
</dbReference>
<evidence type="ECO:0000313" key="3">
    <source>
        <dbReference type="Proteomes" id="UP000422764"/>
    </source>
</evidence>
<name>A0A6I6EXG6_9CLOT</name>
<keyword evidence="3" id="KW-1185">Reference proteome</keyword>
<feature type="domain" description="Polymerase/histidinol phosphatase N-terminal" evidence="1">
    <location>
        <begin position="107"/>
        <end position="189"/>
    </location>
</feature>
<proteinExistence type="predicted"/>
<dbReference type="EMBL" id="CP046522">
    <property type="protein sequence ID" value="QGU95596.1"/>
    <property type="molecule type" value="Genomic_DNA"/>
</dbReference>
<dbReference type="InterPro" id="IPR003141">
    <property type="entry name" value="Pol/His_phosphatase_N"/>
</dbReference>
<dbReference type="SUPFAM" id="SSF89550">
    <property type="entry name" value="PHP domain-like"/>
    <property type="match status" value="1"/>
</dbReference>
<dbReference type="SMART" id="SM00481">
    <property type="entry name" value="POLIIIAc"/>
    <property type="match status" value="1"/>
</dbReference>
<dbReference type="Proteomes" id="UP000422764">
    <property type="component" value="Chromosome"/>
</dbReference>
<evidence type="ECO:0000259" key="1">
    <source>
        <dbReference type="SMART" id="SM00481"/>
    </source>
</evidence>
<dbReference type="AlphaFoldDB" id="A0A6I6EXG6"/>
<sequence>MLKQLFIGIPLNNSITNDKFPEIYLATLTNQYFNGLIDIKMYLDNKKVHHRIYSNKIIYIPRKKLSSGKHEVKIFIKDLNRQVQKIQWSFIVSSASSRSDKYNFYYGIPHSHTSLSTGKGTPTEAFKYAQKKSLDFLIITDHSGLLDKKIKYNSKEISKWNVVKKNSLDFWKDDSKFLPLCGFEVSSKGLGDFNVLNTKSLYKGKIRNFRDFIAWLQKERSPIVCINHPHKYIESLKYDEILDKYINFIEVGNGSPPFKYLRAEKYYYKLLDNGWHIGAINGQDNHRENWGDTDNLTVVISKSLKYDEFFDALKSRRTYSTETRSLKLIFKVNGYWMGSAVQGDPSKLDFEIIAEDKKIPINKVQIISTGGTLIKEKSAHKKGKIKWNLTLPYKKGAWYVVKVIHTNGKVGISSPIFT</sequence>
<evidence type="ECO:0000313" key="2">
    <source>
        <dbReference type="EMBL" id="QGU95596.1"/>
    </source>
</evidence>
<gene>
    <name evidence="2" type="ORF">GOM49_11285</name>
</gene>
<protein>
    <recommendedName>
        <fullName evidence="1">Polymerase/histidinol phosphatase N-terminal domain-containing protein</fullName>
    </recommendedName>
</protein>